<feature type="transmembrane region" description="Helical" evidence="1">
    <location>
        <begin position="29"/>
        <end position="55"/>
    </location>
</feature>
<keyword evidence="1" id="KW-0472">Membrane</keyword>
<evidence type="ECO:0000256" key="1">
    <source>
        <dbReference type="SAM" id="Phobius"/>
    </source>
</evidence>
<protein>
    <submittedName>
        <fullName evidence="2">Uncharacterized protein</fullName>
    </submittedName>
</protein>
<proteinExistence type="predicted"/>
<keyword evidence="1" id="KW-1133">Transmembrane helix</keyword>
<dbReference type="Proteomes" id="UP000265341">
    <property type="component" value="Unassembled WGS sequence"/>
</dbReference>
<accession>A0A399ER24</accession>
<evidence type="ECO:0000313" key="3">
    <source>
        <dbReference type="Proteomes" id="UP000265341"/>
    </source>
</evidence>
<keyword evidence="1" id="KW-0812">Transmembrane</keyword>
<dbReference type="RefSeq" id="WP_119277827.1">
    <property type="nucleotide sequence ID" value="NZ_QWLA01000035.1"/>
</dbReference>
<gene>
    <name evidence="2" type="ORF">Mrose_01962</name>
</gene>
<keyword evidence="3" id="KW-1185">Reference proteome</keyword>
<name>A0A399ER24_9DEIN</name>
<sequence>MGCYVVATGKSIQGVVGLLNKKSVSRRDLVLLIAFAVLWLLLPGGFWAHIFMLAVMRIHS</sequence>
<comment type="caution">
    <text evidence="2">The sequence shown here is derived from an EMBL/GenBank/DDBJ whole genome shotgun (WGS) entry which is preliminary data.</text>
</comment>
<dbReference type="EMBL" id="QWLA01000035">
    <property type="protein sequence ID" value="RIH85960.1"/>
    <property type="molecule type" value="Genomic_DNA"/>
</dbReference>
<evidence type="ECO:0000313" key="2">
    <source>
        <dbReference type="EMBL" id="RIH85960.1"/>
    </source>
</evidence>
<reference evidence="2 3" key="1">
    <citation type="submission" date="2018-08" db="EMBL/GenBank/DDBJ databases">
        <title>Meiothermus roseus NBRC 110900 genome sequencing project.</title>
        <authorList>
            <person name="Da Costa M.S."/>
            <person name="Albuquerque L."/>
            <person name="Raposo P."/>
            <person name="Froufe H.J.C."/>
            <person name="Barroso C.S."/>
            <person name="Egas C."/>
        </authorList>
    </citation>
    <scope>NUCLEOTIDE SEQUENCE [LARGE SCALE GENOMIC DNA]</scope>
    <source>
        <strain evidence="2 3">NBRC 110900</strain>
    </source>
</reference>
<dbReference type="AlphaFoldDB" id="A0A399ER24"/>
<organism evidence="2 3">
    <name type="scientific">Calidithermus roseus</name>
    <dbReference type="NCBI Taxonomy" id="1644118"/>
    <lineage>
        <taxon>Bacteria</taxon>
        <taxon>Thermotogati</taxon>
        <taxon>Deinococcota</taxon>
        <taxon>Deinococci</taxon>
        <taxon>Thermales</taxon>
        <taxon>Thermaceae</taxon>
        <taxon>Calidithermus</taxon>
    </lineage>
</organism>